<evidence type="ECO:0000313" key="2">
    <source>
        <dbReference type="EMBL" id="CAH3103563.1"/>
    </source>
</evidence>
<dbReference type="EMBL" id="CALNXJ010000009">
    <property type="protein sequence ID" value="CAH3103563.1"/>
    <property type="molecule type" value="Genomic_DNA"/>
</dbReference>
<reference evidence="2 3" key="1">
    <citation type="submission" date="2022-05" db="EMBL/GenBank/DDBJ databases">
        <authorList>
            <consortium name="Genoscope - CEA"/>
            <person name="William W."/>
        </authorList>
    </citation>
    <scope>NUCLEOTIDE SEQUENCE [LARGE SCALE GENOMIC DNA]</scope>
</reference>
<organism evidence="2 3">
    <name type="scientific">Pocillopora meandrina</name>
    <dbReference type="NCBI Taxonomy" id="46732"/>
    <lineage>
        <taxon>Eukaryota</taxon>
        <taxon>Metazoa</taxon>
        <taxon>Cnidaria</taxon>
        <taxon>Anthozoa</taxon>
        <taxon>Hexacorallia</taxon>
        <taxon>Scleractinia</taxon>
        <taxon>Astrocoeniina</taxon>
        <taxon>Pocilloporidae</taxon>
        <taxon>Pocillopora</taxon>
    </lineage>
</organism>
<comment type="caution">
    <text evidence="2">The sequence shown here is derived from an EMBL/GenBank/DDBJ whole genome shotgun (WGS) entry which is preliminary data.</text>
</comment>
<keyword evidence="3" id="KW-1185">Reference proteome</keyword>
<dbReference type="AlphaFoldDB" id="A0AAU9W6H4"/>
<evidence type="ECO:0000313" key="3">
    <source>
        <dbReference type="Proteomes" id="UP001159428"/>
    </source>
</evidence>
<feature type="region of interest" description="Disordered" evidence="1">
    <location>
        <begin position="55"/>
        <end position="77"/>
    </location>
</feature>
<proteinExistence type="predicted"/>
<evidence type="ECO:0000256" key="1">
    <source>
        <dbReference type="SAM" id="MobiDB-lite"/>
    </source>
</evidence>
<dbReference type="Proteomes" id="UP001159428">
    <property type="component" value="Unassembled WGS sequence"/>
</dbReference>
<protein>
    <submittedName>
        <fullName evidence="2">Uncharacterized protein</fullName>
    </submittedName>
</protein>
<accession>A0AAU9W6H4</accession>
<sequence>MIGESLRRFKTPSPYTPPPFIGCWGDPQISAGVKDMAKDFVKGVAGGLKSSVKKRSLSEVPRGIKRGASQELKNELK</sequence>
<gene>
    <name evidence="2" type="ORF">PMEA_00035174</name>
</gene>
<name>A0AAU9W6H4_9CNID</name>